<gene>
    <name evidence="1" type="ORF">BQ8482_500029</name>
</gene>
<organism evidence="1 2">
    <name type="scientific">Mesorhizobium delmotii</name>
    <dbReference type="NCBI Taxonomy" id="1631247"/>
    <lineage>
        <taxon>Bacteria</taxon>
        <taxon>Pseudomonadati</taxon>
        <taxon>Pseudomonadota</taxon>
        <taxon>Alphaproteobacteria</taxon>
        <taxon>Hyphomicrobiales</taxon>
        <taxon>Phyllobacteriaceae</taxon>
        <taxon>Mesorhizobium</taxon>
    </lineage>
</organism>
<evidence type="ECO:0000313" key="2">
    <source>
        <dbReference type="Proteomes" id="UP000245698"/>
    </source>
</evidence>
<dbReference type="InterPro" id="IPR036691">
    <property type="entry name" value="Endo/exonu/phosph_ase_sf"/>
</dbReference>
<dbReference type="AlphaFoldDB" id="A0A2P9AUG2"/>
<dbReference type="EMBL" id="FUIG01000060">
    <property type="protein sequence ID" value="SJM34820.1"/>
    <property type="molecule type" value="Genomic_DNA"/>
</dbReference>
<dbReference type="Proteomes" id="UP000245698">
    <property type="component" value="Unassembled WGS sequence"/>
</dbReference>
<name>A0A2P9AUG2_9HYPH</name>
<keyword evidence="2" id="KW-1185">Reference proteome</keyword>
<sequence length="31" mass="3514">MTRITTFNVNGGNARLPVLLKWFSETDYGIV</sequence>
<proteinExistence type="predicted"/>
<accession>A0A2P9AUG2</accession>
<reference evidence="2" key="1">
    <citation type="submission" date="2016-12" db="EMBL/GenBank/DDBJ databases">
        <authorList>
            <person name="Brunel B."/>
        </authorList>
    </citation>
    <scope>NUCLEOTIDE SEQUENCE [LARGE SCALE GENOMIC DNA]</scope>
</reference>
<protein>
    <submittedName>
        <fullName evidence="1">Uncharacterized protein</fullName>
    </submittedName>
</protein>
<evidence type="ECO:0000313" key="1">
    <source>
        <dbReference type="EMBL" id="SJM34820.1"/>
    </source>
</evidence>
<dbReference type="SUPFAM" id="SSF56219">
    <property type="entry name" value="DNase I-like"/>
    <property type="match status" value="1"/>
</dbReference>